<dbReference type="CDD" id="cd07343">
    <property type="entry name" value="M48A_Zmpste24p_like"/>
    <property type="match status" value="1"/>
</dbReference>
<organism evidence="24 25">
    <name type="scientific">Prototheca wickerhamii</name>
    <dbReference type="NCBI Taxonomy" id="3111"/>
    <lineage>
        <taxon>Eukaryota</taxon>
        <taxon>Viridiplantae</taxon>
        <taxon>Chlorophyta</taxon>
        <taxon>core chlorophytes</taxon>
        <taxon>Trebouxiophyceae</taxon>
        <taxon>Chlorellales</taxon>
        <taxon>Chlorellaceae</taxon>
        <taxon>Prototheca</taxon>
    </lineage>
</organism>
<dbReference type="EMBL" id="JASFZW010000002">
    <property type="protein sequence ID" value="KAK2079643.1"/>
    <property type="molecule type" value="Genomic_DNA"/>
</dbReference>
<reference evidence="24" key="1">
    <citation type="submission" date="2021-01" db="EMBL/GenBank/DDBJ databases">
        <authorList>
            <person name="Eckstrom K.M.E."/>
        </authorList>
    </citation>
    <scope>NUCLEOTIDE SEQUENCE</scope>
    <source>
        <strain evidence="24">UVCC 0001</strain>
    </source>
</reference>
<evidence type="ECO:0000256" key="19">
    <source>
        <dbReference type="PIRSR" id="PIRSR627057-2"/>
    </source>
</evidence>
<dbReference type="GO" id="GO:0019843">
    <property type="term" value="F:rRNA binding"/>
    <property type="evidence" value="ECO:0007669"/>
    <property type="project" value="InterPro"/>
</dbReference>
<dbReference type="SMART" id="SM00879">
    <property type="entry name" value="Brix"/>
    <property type="match status" value="1"/>
</dbReference>
<dbReference type="CDD" id="cd21134">
    <property type="entry name" value="YTH"/>
    <property type="match status" value="1"/>
</dbReference>
<comment type="similarity">
    <text evidence="13">Belongs to the peptidase M48A family.</text>
</comment>
<dbReference type="FunFam" id="3.30.2010.10:FF:000005">
    <property type="entry name" value="CAAX prenyl protease"/>
    <property type="match status" value="1"/>
</dbReference>
<dbReference type="PANTHER" id="PTHR10120">
    <property type="entry name" value="CAAX PRENYL PROTEASE 1"/>
    <property type="match status" value="1"/>
</dbReference>
<feature type="active site" description="Proton donor" evidence="18">
    <location>
        <position position="904"/>
    </location>
</feature>
<dbReference type="InterPro" id="IPR032456">
    <property type="entry name" value="Peptidase_M48_N"/>
</dbReference>
<feature type="active site" evidence="18">
    <location>
        <position position="821"/>
    </location>
</feature>
<feature type="transmembrane region" description="Helical" evidence="21">
    <location>
        <begin position="689"/>
        <end position="711"/>
    </location>
</feature>
<dbReference type="Pfam" id="PF01435">
    <property type="entry name" value="Peptidase_M48"/>
    <property type="match status" value="1"/>
</dbReference>
<evidence type="ECO:0000256" key="8">
    <source>
        <dbReference type="ARBA" id="ARBA00022833"/>
    </source>
</evidence>
<evidence type="ECO:0000313" key="24">
    <source>
        <dbReference type="EMBL" id="KAK2079643.1"/>
    </source>
</evidence>
<dbReference type="Pfam" id="PF04427">
    <property type="entry name" value="Brix"/>
    <property type="match status" value="1"/>
</dbReference>
<evidence type="ECO:0000256" key="11">
    <source>
        <dbReference type="ARBA" id="ARBA00023136"/>
    </source>
</evidence>
<dbReference type="PROSITE" id="PS50833">
    <property type="entry name" value="BRIX"/>
    <property type="match status" value="1"/>
</dbReference>
<evidence type="ECO:0000256" key="21">
    <source>
        <dbReference type="SAM" id="Phobius"/>
    </source>
</evidence>
<feature type="binding site" evidence="19">
    <location>
        <position position="824"/>
    </location>
    <ligand>
        <name>Zn(2+)</name>
        <dbReference type="ChEBI" id="CHEBI:29105"/>
        <note>catalytic</note>
    </ligand>
</feature>
<evidence type="ECO:0000256" key="2">
    <source>
        <dbReference type="ARBA" id="ARBA00012336"/>
    </source>
</evidence>
<feature type="binding site" evidence="19">
    <location>
        <position position="900"/>
    </location>
    <ligand>
        <name>Zn(2+)</name>
        <dbReference type="ChEBI" id="CHEBI:29105"/>
        <note>catalytic</note>
    </ligand>
</feature>
<feature type="binding site" evidence="19">
    <location>
        <position position="820"/>
    </location>
    <ligand>
        <name>Zn(2+)</name>
        <dbReference type="ChEBI" id="CHEBI:29105"/>
        <note>catalytic</note>
    </ligand>
</feature>
<keyword evidence="4 21" id="KW-0812">Transmembrane</keyword>
<gene>
    <name evidence="24" type="ORF">QBZ16_002038</name>
</gene>
<feature type="region of interest" description="Disordered" evidence="20">
    <location>
        <begin position="224"/>
        <end position="260"/>
    </location>
</feature>
<accession>A0AAD9IJV0</accession>
<keyword evidence="9 21" id="KW-1133">Transmembrane helix</keyword>
<dbReference type="Gene3D" id="3.30.2010.10">
    <property type="entry name" value="Metalloproteases ('zincins'), catalytic domain"/>
    <property type="match status" value="1"/>
</dbReference>
<evidence type="ECO:0000256" key="9">
    <source>
        <dbReference type="ARBA" id="ARBA00022989"/>
    </source>
</evidence>
<dbReference type="AlphaFoldDB" id="A0AAD9IJV0"/>
<dbReference type="GO" id="GO:0071586">
    <property type="term" value="P:CAAX-box protein processing"/>
    <property type="evidence" value="ECO:0007669"/>
    <property type="project" value="InterPro"/>
</dbReference>
<protein>
    <recommendedName>
        <fullName evidence="14">CAAX prenyl protease 1 homolog</fullName>
        <ecNumber evidence="2">3.4.24.84</ecNumber>
    </recommendedName>
    <alternativeName>
        <fullName evidence="15">Farnesylated proteins-converting enzyme 1</fullName>
    </alternativeName>
    <alternativeName>
        <fullName evidence="17">Prenyl protein-specific endoprotease 1</fullName>
    </alternativeName>
    <alternativeName>
        <fullName evidence="16">Zinc metalloproteinase Ste24 homolog</fullName>
    </alternativeName>
</protein>
<feature type="transmembrane region" description="Helical" evidence="21">
    <location>
        <begin position="647"/>
        <end position="669"/>
    </location>
</feature>
<evidence type="ECO:0000259" key="23">
    <source>
        <dbReference type="PROSITE" id="PS50882"/>
    </source>
</evidence>
<dbReference type="Proteomes" id="UP001255856">
    <property type="component" value="Unassembled WGS sequence"/>
</dbReference>
<dbReference type="InterPro" id="IPR007275">
    <property type="entry name" value="YTH_domain"/>
</dbReference>
<feature type="domain" description="YTH" evidence="23">
    <location>
        <begin position="1"/>
        <end position="114"/>
    </location>
</feature>
<dbReference type="Gene3D" id="3.40.50.10480">
    <property type="entry name" value="Probable brix-domain ribosomal biogenesis protein"/>
    <property type="match status" value="1"/>
</dbReference>
<dbReference type="GO" id="GO:0005789">
    <property type="term" value="C:endoplasmic reticulum membrane"/>
    <property type="evidence" value="ECO:0007669"/>
    <property type="project" value="UniProtKB-SubCell"/>
</dbReference>
<dbReference type="GO" id="GO:0006364">
    <property type="term" value="P:rRNA processing"/>
    <property type="evidence" value="ECO:0007669"/>
    <property type="project" value="InterPro"/>
</dbReference>
<comment type="catalytic activity">
    <reaction evidence="12">
        <text>Hydrolyzes the peptide bond -P2-(S-farnesyl or geranylgeranyl)C-P1'-P2'-P3'-COOH where P1' and P2' are amino acids with aliphatic side chains and P3' is any C-terminal residue.</text>
        <dbReference type="EC" id="3.4.24.84"/>
    </reaction>
</comment>
<evidence type="ECO:0000256" key="12">
    <source>
        <dbReference type="ARBA" id="ARBA00044456"/>
    </source>
</evidence>
<feature type="compositionally biased region" description="Acidic residues" evidence="20">
    <location>
        <begin position="232"/>
        <end position="248"/>
    </location>
</feature>
<keyword evidence="3" id="KW-0645">Protease</keyword>
<evidence type="ECO:0000256" key="15">
    <source>
        <dbReference type="ARBA" id="ARBA00076776"/>
    </source>
</evidence>
<evidence type="ECO:0000256" key="5">
    <source>
        <dbReference type="ARBA" id="ARBA00022723"/>
    </source>
</evidence>
<evidence type="ECO:0000256" key="7">
    <source>
        <dbReference type="ARBA" id="ARBA00022824"/>
    </source>
</evidence>
<dbReference type="EC" id="3.4.24.84" evidence="2"/>
<dbReference type="InterPro" id="IPR007109">
    <property type="entry name" value="Brix"/>
</dbReference>
<name>A0AAD9IJV0_PROWI</name>
<feature type="transmembrane region" description="Helical" evidence="21">
    <location>
        <begin position="609"/>
        <end position="627"/>
    </location>
</feature>
<dbReference type="InterPro" id="IPR001915">
    <property type="entry name" value="Peptidase_M48"/>
</dbReference>
<comment type="caution">
    <text evidence="24">The sequence shown here is derived from an EMBL/GenBank/DDBJ whole genome shotgun (WGS) entry which is preliminary data.</text>
</comment>
<keyword evidence="8 19" id="KW-0862">Zinc</keyword>
<evidence type="ECO:0000256" key="6">
    <source>
        <dbReference type="ARBA" id="ARBA00022801"/>
    </source>
</evidence>
<evidence type="ECO:0000256" key="4">
    <source>
        <dbReference type="ARBA" id="ARBA00022692"/>
    </source>
</evidence>
<keyword evidence="6" id="KW-0378">Hydrolase</keyword>
<evidence type="ECO:0000256" key="17">
    <source>
        <dbReference type="ARBA" id="ARBA00083451"/>
    </source>
</evidence>
<dbReference type="GO" id="GO:0005654">
    <property type="term" value="C:nucleoplasm"/>
    <property type="evidence" value="ECO:0007669"/>
    <property type="project" value="UniProtKB-ARBA"/>
</dbReference>
<dbReference type="Gene3D" id="3.10.590.10">
    <property type="entry name" value="ph1033 like domains"/>
    <property type="match status" value="1"/>
</dbReference>
<evidence type="ECO:0000256" key="3">
    <source>
        <dbReference type="ARBA" id="ARBA00022670"/>
    </source>
</evidence>
<feature type="transmembrane region" description="Helical" evidence="21">
    <location>
        <begin position="717"/>
        <end position="740"/>
    </location>
</feature>
<dbReference type="Pfam" id="PF16491">
    <property type="entry name" value="Peptidase_M48_N"/>
    <property type="match status" value="1"/>
</dbReference>
<dbReference type="FunFam" id="3.40.50.10480:FF:000001">
    <property type="entry name" value="IMP4, U3 small nucleolar ribonucleoprotein"/>
    <property type="match status" value="1"/>
</dbReference>
<dbReference type="GO" id="GO:0032040">
    <property type="term" value="C:small-subunit processome"/>
    <property type="evidence" value="ECO:0007669"/>
    <property type="project" value="UniProtKB-ARBA"/>
</dbReference>
<evidence type="ECO:0000256" key="18">
    <source>
        <dbReference type="PIRSR" id="PIRSR627057-1"/>
    </source>
</evidence>
<keyword evidence="10" id="KW-0482">Metalloprotease</keyword>
<dbReference type="InterPro" id="IPR027057">
    <property type="entry name" value="CAXX_Prtase_1"/>
</dbReference>
<feature type="domain" description="Brix" evidence="22">
    <location>
        <begin position="360"/>
        <end position="545"/>
    </location>
</feature>
<evidence type="ECO:0000256" key="1">
    <source>
        <dbReference type="ARBA" id="ARBA00004477"/>
    </source>
</evidence>
<dbReference type="Pfam" id="PF04146">
    <property type="entry name" value="YTH"/>
    <property type="match status" value="1"/>
</dbReference>
<evidence type="ECO:0000256" key="10">
    <source>
        <dbReference type="ARBA" id="ARBA00023049"/>
    </source>
</evidence>
<dbReference type="GO" id="GO:0034457">
    <property type="term" value="C:Mpp10 complex"/>
    <property type="evidence" value="ECO:0007669"/>
    <property type="project" value="UniProtKB-ARBA"/>
</dbReference>
<dbReference type="GO" id="GO:0042274">
    <property type="term" value="P:ribosomal small subunit biogenesis"/>
    <property type="evidence" value="ECO:0007669"/>
    <property type="project" value="UniProtKB-ARBA"/>
</dbReference>
<dbReference type="GO" id="GO:0004222">
    <property type="term" value="F:metalloendopeptidase activity"/>
    <property type="evidence" value="ECO:0007669"/>
    <property type="project" value="InterPro"/>
</dbReference>
<comment type="cofactor">
    <cofactor evidence="19">
        <name>Zn(2+)</name>
        <dbReference type="ChEBI" id="CHEBI:29105"/>
    </cofactor>
    <text evidence="19">Binds 1 zinc ion per subunit.</text>
</comment>
<keyword evidence="11 21" id="KW-0472">Membrane</keyword>
<dbReference type="SUPFAM" id="SSF52954">
    <property type="entry name" value="Class II aaRS ABD-related"/>
    <property type="match status" value="1"/>
</dbReference>
<evidence type="ECO:0000259" key="22">
    <source>
        <dbReference type="PROSITE" id="PS50833"/>
    </source>
</evidence>
<feature type="region of interest" description="Disordered" evidence="20">
    <location>
        <begin position="172"/>
        <end position="206"/>
    </location>
</feature>
<comment type="subcellular location">
    <subcellularLocation>
        <location evidence="1">Endoplasmic reticulum membrane</location>
        <topology evidence="1">Multi-pass membrane protein</topology>
    </subcellularLocation>
</comment>
<feature type="compositionally biased region" description="Low complexity" evidence="20">
    <location>
        <begin position="172"/>
        <end position="189"/>
    </location>
</feature>
<sequence>MTGGWCCQGQVAAKLSEALASADAVLCFVAARPTGRFSGLARLASPPMPGQVINWAGDNDVGPPMAVQWIYKVDMPFQEAEQLRNALDGGRNVFTGPNGQEIDPVAGQALAALLEARARSQMGGAPGPMGPLGPMGAPPVMMNPMMVGGFNPMMMHPAMGMGGAGWHPGMAQAWGQGGRAPAAPWRAPAPAAPGGPPLGFAGPLPSGKGDLLSMSYEEYLEAFDRAKNGPKEDEDDEEKSASEREEDPAPPPAAAAAAGMQMMTEEQYIEHCQKFTREMGMPFDEAMVRQHYQTMKSSMREEYEKKRLIRQALAEGKPIPTELRKSEPKLRKAVELEDDNTAVPRTHIDDEYARAGERDPKILITTSRDPSSRLVQFAKELKYVFPNSVRVNRGSMVMAELVDSCRNHDYTDLVITHEHRGEPDGLIICHLPYGPTAYFGLFNTVLRHDIGDKKTVGTVSEAYPHLIFDNFTSKLGVRVSNILKHLFPVPKPDTKRVLTFANQSDFISFRHHTYTQTGGPSTVDLKEVGPRFEAKIFQITLGTVDQPHAEKEWALRSYTKSAKKPKLADPALRRPDPPKELAHLYADRKEYLAKQSYSLDSLRFGMARALFDGVLSTALLLSGFLPWSWALSGRLAGPGRGTLQAVFWGLGTAAVGAAASIPWSAARTFGLEARHGFNKTTPRTFAADLLKSVALALLLGPPLVAGLVWVLDLGGPWVGLYLWLFMLALTLVLLTIYPVLIAPLFNSFSPLPDGELKTQIEALAKSLKFPLAKLFVVDGSRRSAHSNAYMYGFWKNKRIVLYDTLIEQASSAQVVAVLAHELGHWALRHTPRLLAAGQLQLLGQLALFTALRNSAELKSSFGFDSRAAPPIVAFMLFSHLSGPLDEVLGCLNNWVTRRFEFQADAFGVAQGRGADLREALLVLDRENKSAPHTDRLYSAYHYSHPPLVERLRAIDAQIAVHRKKDH</sequence>
<proteinExistence type="inferred from homology"/>
<dbReference type="PROSITE" id="PS50882">
    <property type="entry name" value="YTH"/>
    <property type="match status" value="1"/>
</dbReference>
<evidence type="ECO:0000256" key="14">
    <source>
        <dbReference type="ARBA" id="ARBA00072199"/>
    </source>
</evidence>
<keyword evidence="5 19" id="KW-0479">Metal-binding</keyword>
<keyword evidence="25" id="KW-1185">Reference proteome</keyword>
<evidence type="ECO:0000256" key="16">
    <source>
        <dbReference type="ARBA" id="ARBA00079142"/>
    </source>
</evidence>
<evidence type="ECO:0000256" key="20">
    <source>
        <dbReference type="SAM" id="MobiDB-lite"/>
    </source>
</evidence>
<evidence type="ECO:0000313" key="25">
    <source>
        <dbReference type="Proteomes" id="UP001255856"/>
    </source>
</evidence>
<evidence type="ECO:0000256" key="13">
    <source>
        <dbReference type="ARBA" id="ARBA00060927"/>
    </source>
</evidence>
<keyword evidence="7" id="KW-0256">Endoplasmic reticulum</keyword>
<dbReference type="GO" id="GO:0046872">
    <property type="term" value="F:metal ion binding"/>
    <property type="evidence" value="ECO:0007669"/>
    <property type="project" value="UniProtKB-KW"/>
</dbReference>